<dbReference type="Proteomes" id="UP000324705">
    <property type="component" value="Chromosome 7B"/>
</dbReference>
<reference evidence="2 3" key="1">
    <citation type="submission" date="2017-09" db="EMBL/GenBank/DDBJ databases">
        <authorList>
            <consortium name="International Durum Wheat Genome Sequencing Consortium (IDWGSC)"/>
            <person name="Milanesi L."/>
        </authorList>
    </citation>
    <scope>NUCLEOTIDE SEQUENCE [LARGE SCALE GENOMIC DNA]</scope>
    <source>
        <strain evidence="3">cv. Svevo</strain>
    </source>
</reference>
<dbReference type="EMBL" id="LT934124">
    <property type="protein sequence ID" value="VAI87609.1"/>
    <property type="molecule type" value="Genomic_DNA"/>
</dbReference>
<organism evidence="2 3">
    <name type="scientific">Triticum turgidum subsp. durum</name>
    <name type="common">Durum wheat</name>
    <name type="synonym">Triticum durum</name>
    <dbReference type="NCBI Taxonomy" id="4567"/>
    <lineage>
        <taxon>Eukaryota</taxon>
        <taxon>Viridiplantae</taxon>
        <taxon>Streptophyta</taxon>
        <taxon>Embryophyta</taxon>
        <taxon>Tracheophyta</taxon>
        <taxon>Spermatophyta</taxon>
        <taxon>Magnoliopsida</taxon>
        <taxon>Liliopsida</taxon>
        <taxon>Poales</taxon>
        <taxon>Poaceae</taxon>
        <taxon>BOP clade</taxon>
        <taxon>Pooideae</taxon>
        <taxon>Triticodae</taxon>
        <taxon>Triticeae</taxon>
        <taxon>Triticinae</taxon>
        <taxon>Triticum</taxon>
    </lineage>
</organism>
<proteinExistence type="predicted"/>
<dbReference type="AlphaFoldDB" id="A0A9R1A3W0"/>
<evidence type="ECO:0000313" key="3">
    <source>
        <dbReference type="Proteomes" id="UP000324705"/>
    </source>
</evidence>
<gene>
    <name evidence="2" type="ORF">TRITD_7Bv1G105540</name>
</gene>
<accession>A0A9R1A3W0</accession>
<dbReference type="Gramene" id="TRITD7Bv1G105540.1">
    <property type="protein sequence ID" value="TRITD7Bv1G105540.1"/>
    <property type="gene ID" value="TRITD7Bv1G105540"/>
</dbReference>
<evidence type="ECO:0000313" key="2">
    <source>
        <dbReference type="EMBL" id="VAI87609.1"/>
    </source>
</evidence>
<feature type="region of interest" description="Disordered" evidence="1">
    <location>
        <begin position="192"/>
        <end position="223"/>
    </location>
</feature>
<evidence type="ECO:0000256" key="1">
    <source>
        <dbReference type="SAM" id="MobiDB-lite"/>
    </source>
</evidence>
<protein>
    <submittedName>
        <fullName evidence="2">Uncharacterized protein</fullName>
    </submittedName>
</protein>
<name>A0A9R1A3W0_TRITD</name>
<keyword evidence="3" id="KW-1185">Reference proteome</keyword>
<sequence>MEGVHHIGLGKKVNYPFRSAWWPRCGNPMLCSDGTPLPDGCRWLSLVRFPVVACVEPWVRLSFALSLLLLSLALLLLIRPAAYQSASACCLGLYDLFCHYHSTHQVVIPVLEAMGSSMRFAVPFISVCSRRGWLCSCWCRTRAPSGTDLVLWRSLMNKPRCSYFRPLMLYTHIYTCLPLDWFCLTHKASSGGKAETSSPTVEEKDDDNDQAQVIRNKRMKWQA</sequence>